<evidence type="ECO:0000313" key="2">
    <source>
        <dbReference type="Proteomes" id="UP000314294"/>
    </source>
</evidence>
<proteinExistence type="predicted"/>
<sequence>MGEEAFFRLARPDEGEALASVTQILPDPTGAFESAVNVSLLHSDPTGSNLSTFETMAFDGFVSVMLTAFENQTM</sequence>
<reference evidence="1 2" key="1">
    <citation type="submission" date="2019-03" db="EMBL/GenBank/DDBJ databases">
        <title>First draft genome of Liparis tanakae, snailfish: a comprehensive survey of snailfish specific genes.</title>
        <authorList>
            <person name="Kim W."/>
            <person name="Song I."/>
            <person name="Jeong J.-H."/>
            <person name="Kim D."/>
            <person name="Kim S."/>
            <person name="Ryu S."/>
            <person name="Song J.Y."/>
            <person name="Lee S.K."/>
        </authorList>
    </citation>
    <scope>NUCLEOTIDE SEQUENCE [LARGE SCALE GENOMIC DNA]</scope>
    <source>
        <tissue evidence="1">Muscle</tissue>
    </source>
</reference>
<comment type="caution">
    <text evidence="1">The sequence shown here is derived from an EMBL/GenBank/DDBJ whole genome shotgun (WGS) entry which is preliminary data.</text>
</comment>
<accession>A0A4Z2HCT7</accession>
<dbReference type="AlphaFoldDB" id="A0A4Z2HCT7"/>
<name>A0A4Z2HCT7_9TELE</name>
<dbReference type="EMBL" id="SRLO01000287">
    <property type="protein sequence ID" value="TNN62704.1"/>
    <property type="molecule type" value="Genomic_DNA"/>
</dbReference>
<dbReference type="Proteomes" id="UP000314294">
    <property type="component" value="Unassembled WGS sequence"/>
</dbReference>
<organism evidence="1 2">
    <name type="scientific">Liparis tanakae</name>
    <name type="common">Tanaka's snailfish</name>
    <dbReference type="NCBI Taxonomy" id="230148"/>
    <lineage>
        <taxon>Eukaryota</taxon>
        <taxon>Metazoa</taxon>
        <taxon>Chordata</taxon>
        <taxon>Craniata</taxon>
        <taxon>Vertebrata</taxon>
        <taxon>Euteleostomi</taxon>
        <taxon>Actinopterygii</taxon>
        <taxon>Neopterygii</taxon>
        <taxon>Teleostei</taxon>
        <taxon>Neoteleostei</taxon>
        <taxon>Acanthomorphata</taxon>
        <taxon>Eupercaria</taxon>
        <taxon>Perciformes</taxon>
        <taxon>Cottioidei</taxon>
        <taxon>Cottales</taxon>
        <taxon>Liparidae</taxon>
        <taxon>Liparis</taxon>
    </lineage>
</organism>
<gene>
    <name evidence="1" type="ORF">EYF80_027046</name>
</gene>
<evidence type="ECO:0000313" key="1">
    <source>
        <dbReference type="EMBL" id="TNN62704.1"/>
    </source>
</evidence>
<keyword evidence="2" id="KW-1185">Reference proteome</keyword>
<protein>
    <submittedName>
        <fullName evidence="1">Uncharacterized protein</fullName>
    </submittedName>
</protein>